<evidence type="ECO:0000256" key="1">
    <source>
        <dbReference type="SAM" id="Phobius"/>
    </source>
</evidence>
<proteinExistence type="predicted"/>
<dbReference type="RefSeq" id="WP_191206339.1">
    <property type="nucleotide sequence ID" value="NZ_JACXZA010000007.1"/>
</dbReference>
<organism evidence="2 3">
    <name type="scientific">Paenibacillus terricola</name>
    <dbReference type="NCBI Taxonomy" id="2763503"/>
    <lineage>
        <taxon>Bacteria</taxon>
        <taxon>Bacillati</taxon>
        <taxon>Bacillota</taxon>
        <taxon>Bacilli</taxon>
        <taxon>Bacillales</taxon>
        <taxon>Paenibacillaceae</taxon>
        <taxon>Paenibacillus</taxon>
    </lineage>
</organism>
<reference evidence="2 3" key="1">
    <citation type="submission" date="2020-09" db="EMBL/GenBank/DDBJ databases">
        <title>Paenibacillus sp. strain PR3 16S rRNA gene Genome sequencing and assembly.</title>
        <authorList>
            <person name="Kim J."/>
        </authorList>
    </citation>
    <scope>NUCLEOTIDE SEQUENCE [LARGE SCALE GENOMIC DNA]</scope>
    <source>
        <strain evidence="2 3">PR3</strain>
    </source>
</reference>
<keyword evidence="3" id="KW-1185">Reference proteome</keyword>
<keyword evidence="1" id="KW-0472">Membrane</keyword>
<feature type="transmembrane region" description="Helical" evidence="1">
    <location>
        <begin position="44"/>
        <end position="62"/>
    </location>
</feature>
<protein>
    <submittedName>
        <fullName evidence="2">Uncharacterized protein</fullName>
    </submittedName>
</protein>
<gene>
    <name evidence="2" type="ORF">H8B09_25040</name>
</gene>
<dbReference type="EMBL" id="JACXZA010000007">
    <property type="protein sequence ID" value="MBD3922052.1"/>
    <property type="molecule type" value="Genomic_DNA"/>
</dbReference>
<accession>A0ABR8N1L0</accession>
<feature type="transmembrane region" description="Helical" evidence="1">
    <location>
        <begin position="100"/>
        <end position="119"/>
    </location>
</feature>
<dbReference type="Proteomes" id="UP000609346">
    <property type="component" value="Unassembled WGS sequence"/>
</dbReference>
<evidence type="ECO:0000313" key="2">
    <source>
        <dbReference type="EMBL" id="MBD3922052.1"/>
    </source>
</evidence>
<keyword evidence="1" id="KW-0812">Transmembrane</keyword>
<sequence>MLSRIMRSPFISTTLFLATLGDIYLLMKVIEAGEPYRLSTMQQIYNYCLIALLVLWATLVSIHNRKNPKDRISPWGIVPSELREVDEGQQWITFKACRNVYIYYSYSLPLAALAAILFIPSSYFSAVIIFGLLGLGQYLVYSLTNWKYSRV</sequence>
<comment type="caution">
    <text evidence="2">The sequence shown here is derived from an EMBL/GenBank/DDBJ whole genome shotgun (WGS) entry which is preliminary data.</text>
</comment>
<evidence type="ECO:0000313" key="3">
    <source>
        <dbReference type="Proteomes" id="UP000609346"/>
    </source>
</evidence>
<keyword evidence="1" id="KW-1133">Transmembrane helix</keyword>
<feature type="transmembrane region" description="Helical" evidence="1">
    <location>
        <begin position="125"/>
        <end position="144"/>
    </location>
</feature>
<name>A0ABR8N1L0_9BACL</name>